<dbReference type="Gramene" id="MELO3C034464.2.1">
    <property type="protein sequence ID" value="MELO3C034464.2.1"/>
    <property type="gene ID" value="MELO3C034464.2"/>
</dbReference>
<name>A0A9I9EIV7_CUCME</name>
<dbReference type="EnsemblPlants" id="MELO3C034464.2.1">
    <property type="protein sequence ID" value="MELO3C034464.2.1"/>
    <property type="gene ID" value="MELO3C034464.2"/>
</dbReference>
<accession>A0A9I9EIV7</accession>
<organism evidence="1">
    <name type="scientific">Cucumis melo</name>
    <name type="common">Muskmelon</name>
    <dbReference type="NCBI Taxonomy" id="3656"/>
    <lineage>
        <taxon>Eukaryota</taxon>
        <taxon>Viridiplantae</taxon>
        <taxon>Streptophyta</taxon>
        <taxon>Embryophyta</taxon>
        <taxon>Tracheophyta</taxon>
        <taxon>Spermatophyta</taxon>
        <taxon>Magnoliopsida</taxon>
        <taxon>eudicotyledons</taxon>
        <taxon>Gunneridae</taxon>
        <taxon>Pentapetalae</taxon>
        <taxon>rosids</taxon>
        <taxon>fabids</taxon>
        <taxon>Cucurbitales</taxon>
        <taxon>Cucurbitaceae</taxon>
        <taxon>Benincaseae</taxon>
        <taxon>Cucumis</taxon>
    </lineage>
</organism>
<evidence type="ECO:0000313" key="1">
    <source>
        <dbReference type="EnsemblPlants" id="MELO3C034464.2.1"/>
    </source>
</evidence>
<protein>
    <submittedName>
        <fullName evidence="1">Uncharacterized protein</fullName>
    </submittedName>
</protein>
<sequence length="107" mass="12087">MRFSHLMSTHHSRSDEAEDFCQIESEPCPDFASHSFSPFLHKFELSSTFVKSLCLSKHSHAAIHRASSSSVHVQCSLVTFSIHETNANFDEVVLKESIGCVKPYWSN</sequence>
<dbReference type="AlphaFoldDB" id="A0A9I9EIV7"/>
<reference evidence="1" key="1">
    <citation type="submission" date="2023-03" db="UniProtKB">
        <authorList>
            <consortium name="EnsemblPlants"/>
        </authorList>
    </citation>
    <scope>IDENTIFICATION</scope>
</reference>
<proteinExistence type="predicted"/>